<proteinExistence type="predicted"/>
<evidence type="ECO:0000256" key="1">
    <source>
        <dbReference type="SAM" id="MobiDB-lite"/>
    </source>
</evidence>
<comment type="caution">
    <text evidence="2">The sequence shown here is derived from an EMBL/GenBank/DDBJ whole genome shotgun (WGS) entry which is preliminary data.</text>
</comment>
<evidence type="ECO:0000313" key="2">
    <source>
        <dbReference type="EMBL" id="PLW04380.1"/>
    </source>
</evidence>
<reference evidence="2 3" key="1">
    <citation type="submission" date="2017-11" db="EMBL/GenBank/DDBJ databases">
        <title>De novo assembly and phasing of dikaryotic genomes from two isolates of Puccinia coronata f. sp. avenae, the causal agent of oat crown rust.</title>
        <authorList>
            <person name="Miller M.E."/>
            <person name="Zhang Y."/>
            <person name="Omidvar V."/>
            <person name="Sperschneider J."/>
            <person name="Schwessinger B."/>
            <person name="Raley C."/>
            <person name="Palmer J.M."/>
            <person name="Garnica D."/>
            <person name="Upadhyaya N."/>
            <person name="Rathjen J."/>
            <person name="Taylor J.M."/>
            <person name="Park R.F."/>
            <person name="Dodds P.N."/>
            <person name="Hirsch C.D."/>
            <person name="Kianian S.F."/>
            <person name="Figueroa M."/>
        </authorList>
    </citation>
    <scope>NUCLEOTIDE SEQUENCE [LARGE SCALE GENOMIC DNA]</scope>
    <source>
        <strain evidence="2">12NC29</strain>
    </source>
</reference>
<dbReference type="Proteomes" id="UP000235388">
    <property type="component" value="Unassembled WGS sequence"/>
</dbReference>
<organism evidence="2 3">
    <name type="scientific">Puccinia coronata f. sp. avenae</name>
    <dbReference type="NCBI Taxonomy" id="200324"/>
    <lineage>
        <taxon>Eukaryota</taxon>
        <taxon>Fungi</taxon>
        <taxon>Dikarya</taxon>
        <taxon>Basidiomycota</taxon>
        <taxon>Pucciniomycotina</taxon>
        <taxon>Pucciniomycetes</taxon>
        <taxon>Pucciniales</taxon>
        <taxon>Pucciniaceae</taxon>
        <taxon>Puccinia</taxon>
    </lineage>
</organism>
<accession>A0A2N5RTR2</accession>
<dbReference type="AlphaFoldDB" id="A0A2N5RTR2"/>
<sequence>MLHGIHCNRNKWGKQPKGGVQQRSEDLERKSCGVVIMPQSRVLGNPVRGIVPTSQPMQVCTSSPQPANVSLHVFIMHCTYKLWGSEPAPNGRTVTTLPISHPPVLALRAAPLLLVHLATTLVAGITDSPGPSKKLLRGLKSLAEAVAESKFNKPTDPGKLDPRFPLWLELRER</sequence>
<name>A0A2N5RTR2_9BASI</name>
<feature type="region of interest" description="Disordered" evidence="1">
    <location>
        <begin position="1"/>
        <end position="26"/>
    </location>
</feature>
<dbReference type="EMBL" id="PGCJ01001687">
    <property type="protein sequence ID" value="PLW04380.1"/>
    <property type="molecule type" value="Genomic_DNA"/>
</dbReference>
<gene>
    <name evidence="2" type="ORF">PCANC_28683</name>
</gene>
<evidence type="ECO:0000313" key="3">
    <source>
        <dbReference type="Proteomes" id="UP000235388"/>
    </source>
</evidence>
<protein>
    <submittedName>
        <fullName evidence="2">Uncharacterized protein</fullName>
    </submittedName>
</protein>
<feature type="compositionally biased region" description="Basic residues" evidence="1">
    <location>
        <begin position="1"/>
        <end position="14"/>
    </location>
</feature>
<keyword evidence="3" id="KW-1185">Reference proteome</keyword>